<protein>
    <submittedName>
        <fullName evidence="2">Uncharacterized protein</fullName>
    </submittedName>
</protein>
<proteinExistence type="predicted"/>
<sequence length="66" mass="6943">MTHSNDAASSIPFEGGEGGCGVKGVDKRPNFVLSPPLLNRLVTVAVVTTTAAHPEQLQMDVALHPY</sequence>
<name>A0A383E134_9ZZZZ</name>
<evidence type="ECO:0000256" key="1">
    <source>
        <dbReference type="SAM" id="MobiDB-lite"/>
    </source>
</evidence>
<accession>A0A383E134</accession>
<feature type="region of interest" description="Disordered" evidence="1">
    <location>
        <begin position="1"/>
        <end position="20"/>
    </location>
</feature>
<evidence type="ECO:0000313" key="2">
    <source>
        <dbReference type="EMBL" id="SVE50284.1"/>
    </source>
</evidence>
<organism evidence="2">
    <name type="scientific">marine metagenome</name>
    <dbReference type="NCBI Taxonomy" id="408172"/>
    <lineage>
        <taxon>unclassified sequences</taxon>
        <taxon>metagenomes</taxon>
        <taxon>ecological metagenomes</taxon>
    </lineage>
</organism>
<gene>
    <name evidence="2" type="ORF">METZ01_LOCUS503138</name>
</gene>
<feature type="non-terminal residue" evidence="2">
    <location>
        <position position="66"/>
    </location>
</feature>
<dbReference type="AlphaFoldDB" id="A0A383E134"/>
<dbReference type="EMBL" id="UINC01221802">
    <property type="protein sequence ID" value="SVE50284.1"/>
    <property type="molecule type" value="Genomic_DNA"/>
</dbReference>
<reference evidence="2" key="1">
    <citation type="submission" date="2018-05" db="EMBL/GenBank/DDBJ databases">
        <authorList>
            <person name="Lanie J.A."/>
            <person name="Ng W.-L."/>
            <person name="Kazmierczak K.M."/>
            <person name="Andrzejewski T.M."/>
            <person name="Davidsen T.M."/>
            <person name="Wayne K.J."/>
            <person name="Tettelin H."/>
            <person name="Glass J.I."/>
            <person name="Rusch D."/>
            <person name="Podicherti R."/>
            <person name="Tsui H.-C.T."/>
            <person name="Winkler M.E."/>
        </authorList>
    </citation>
    <scope>NUCLEOTIDE SEQUENCE</scope>
</reference>